<dbReference type="AlphaFoldDB" id="A0A2R5G7F7"/>
<dbReference type="Proteomes" id="UP000241890">
    <property type="component" value="Unassembled WGS sequence"/>
</dbReference>
<dbReference type="InParanoid" id="A0A2R5G7F7"/>
<evidence type="ECO:0000313" key="1">
    <source>
        <dbReference type="EMBL" id="GBG26977.1"/>
    </source>
</evidence>
<comment type="caution">
    <text evidence="1">The sequence shown here is derived from an EMBL/GenBank/DDBJ whole genome shotgun (WGS) entry which is preliminary data.</text>
</comment>
<sequence>MTVSVDTSALGPGVAVERFRAAGLPDWVQVHEYCEADMVRAYPVLTEELKKKPAMQKVRQLREGVYSLAWGFHGCALNIWFQSIPGESRPAFCWVFEDDVGFTGDLADFFAATHHETADLLADTIKPVSQTWFWWDTVSDEYDARVPLQDRWEAREHVQRFSRSLLDGLHQLAAEHRCAAWSEQSTPSLCQHLDLEMAQIDPVFISRPRFSWDTRLEESDWLALVSARSPRFRNKLYHALKF</sequence>
<protein>
    <submittedName>
        <fullName evidence="1">Uncharacterized protein</fullName>
    </submittedName>
</protein>
<reference evidence="1 2" key="1">
    <citation type="submission" date="2017-12" db="EMBL/GenBank/DDBJ databases">
        <title>Sequencing, de novo assembly and annotation of complete genome of a new Thraustochytrid species, strain FCC1311.</title>
        <authorList>
            <person name="Sedici K."/>
            <person name="Godart F."/>
            <person name="Aiese Cigliano R."/>
            <person name="Sanseverino W."/>
            <person name="Barakat M."/>
            <person name="Ortet P."/>
            <person name="Marechal E."/>
            <person name="Cagnac O."/>
            <person name="Amato A."/>
        </authorList>
    </citation>
    <scope>NUCLEOTIDE SEQUENCE [LARGE SCALE GENOMIC DNA]</scope>
</reference>
<evidence type="ECO:0000313" key="2">
    <source>
        <dbReference type="Proteomes" id="UP000241890"/>
    </source>
</evidence>
<dbReference type="OrthoDB" id="425265at2759"/>
<accession>A0A2R5G7F7</accession>
<gene>
    <name evidence="1" type="ORF">FCC1311_032002</name>
</gene>
<name>A0A2R5G7F7_9STRA</name>
<proteinExistence type="predicted"/>
<keyword evidence="2" id="KW-1185">Reference proteome</keyword>
<organism evidence="1 2">
    <name type="scientific">Hondaea fermentalgiana</name>
    <dbReference type="NCBI Taxonomy" id="2315210"/>
    <lineage>
        <taxon>Eukaryota</taxon>
        <taxon>Sar</taxon>
        <taxon>Stramenopiles</taxon>
        <taxon>Bigyra</taxon>
        <taxon>Labyrinthulomycetes</taxon>
        <taxon>Thraustochytrida</taxon>
        <taxon>Thraustochytriidae</taxon>
        <taxon>Hondaea</taxon>
    </lineage>
</organism>
<dbReference type="EMBL" id="BEYU01000026">
    <property type="protein sequence ID" value="GBG26977.1"/>
    <property type="molecule type" value="Genomic_DNA"/>
</dbReference>